<dbReference type="GO" id="GO:0030288">
    <property type="term" value="C:outer membrane-bounded periplasmic space"/>
    <property type="evidence" value="ECO:0007669"/>
    <property type="project" value="TreeGrafter"/>
</dbReference>
<dbReference type="Gene3D" id="3.40.50.2300">
    <property type="match status" value="2"/>
</dbReference>
<evidence type="ECO:0000256" key="2">
    <source>
        <dbReference type="ARBA" id="ARBA00007639"/>
    </source>
</evidence>
<dbReference type="PROSITE" id="PS51257">
    <property type="entry name" value="PROKAR_LIPOPROTEIN"/>
    <property type="match status" value="1"/>
</dbReference>
<dbReference type="PANTHER" id="PTHR30036:SF7">
    <property type="entry name" value="ABC TRANSPORTER PERIPLASMIC-BINDING PROTEIN YPHF"/>
    <property type="match status" value="1"/>
</dbReference>
<name>A0A6J6UHC3_9ZZZZ</name>
<sequence>MFSAKRSNLAKIAILSTAIALGLSACGSSTPKAASGSDSGKKYTIAMITHETPGDTYWDIIRAGANAAAKHLGVTLKYSSDPDFTKQATLVQNAIDSKVDGIAMTAAGPDALIGVVKAAKTAGIPVSMFDSGIDDFIRMGVGQYFGSDEYVAGQALGKSIAKAGGKHVLCVIHQEGSVALEARCKGVGEGVKSTNMQVNGTDDASMNASMTAKLQQDKSIDWVVTMGAPVALVAAKSIAAAGSKAQIGTFDLNLDAAKAIKAGTIAIAVDAQPYAQGYMAVTSLYLYITNGNDLGGGKAVLTGPSMVDKSNIDKILPFAEKGTR</sequence>
<dbReference type="InterPro" id="IPR050555">
    <property type="entry name" value="Bact_Solute-Bind_Prot2"/>
</dbReference>
<feature type="domain" description="Periplasmic binding protein" evidence="3">
    <location>
        <begin position="45"/>
        <end position="289"/>
    </location>
</feature>
<comment type="similarity">
    <text evidence="2">Belongs to the bacterial solute-binding protein 2 family.</text>
</comment>
<evidence type="ECO:0000313" key="4">
    <source>
        <dbReference type="EMBL" id="CAB4757937.1"/>
    </source>
</evidence>
<comment type="subcellular location">
    <subcellularLocation>
        <location evidence="1">Cell envelope</location>
    </subcellularLocation>
</comment>
<dbReference type="EMBL" id="CAEZZJ010000058">
    <property type="protein sequence ID" value="CAB4757937.1"/>
    <property type="molecule type" value="Genomic_DNA"/>
</dbReference>
<dbReference type="Pfam" id="PF13407">
    <property type="entry name" value="Peripla_BP_4"/>
    <property type="match status" value="1"/>
</dbReference>
<protein>
    <submittedName>
        <fullName evidence="4">Unannotated protein</fullName>
    </submittedName>
</protein>
<evidence type="ECO:0000256" key="1">
    <source>
        <dbReference type="ARBA" id="ARBA00004196"/>
    </source>
</evidence>
<reference evidence="4" key="1">
    <citation type="submission" date="2020-05" db="EMBL/GenBank/DDBJ databases">
        <authorList>
            <person name="Chiriac C."/>
            <person name="Salcher M."/>
            <person name="Ghai R."/>
            <person name="Kavagutti S V."/>
        </authorList>
    </citation>
    <scope>NUCLEOTIDE SEQUENCE</scope>
</reference>
<dbReference type="InterPro" id="IPR025997">
    <property type="entry name" value="SBP_2_dom"/>
</dbReference>
<dbReference type="SUPFAM" id="SSF53822">
    <property type="entry name" value="Periplasmic binding protein-like I"/>
    <property type="match status" value="1"/>
</dbReference>
<dbReference type="GO" id="GO:0030246">
    <property type="term" value="F:carbohydrate binding"/>
    <property type="evidence" value="ECO:0007669"/>
    <property type="project" value="TreeGrafter"/>
</dbReference>
<organism evidence="4">
    <name type="scientific">freshwater metagenome</name>
    <dbReference type="NCBI Taxonomy" id="449393"/>
    <lineage>
        <taxon>unclassified sequences</taxon>
        <taxon>metagenomes</taxon>
        <taxon>ecological metagenomes</taxon>
    </lineage>
</organism>
<evidence type="ECO:0000259" key="3">
    <source>
        <dbReference type="Pfam" id="PF13407"/>
    </source>
</evidence>
<dbReference type="PANTHER" id="PTHR30036">
    <property type="entry name" value="D-XYLOSE-BINDING PERIPLASMIC PROTEIN"/>
    <property type="match status" value="1"/>
</dbReference>
<dbReference type="InterPro" id="IPR028082">
    <property type="entry name" value="Peripla_BP_I"/>
</dbReference>
<dbReference type="AlphaFoldDB" id="A0A6J6UHC3"/>
<accession>A0A6J6UHC3</accession>
<proteinExistence type="inferred from homology"/>
<gene>
    <name evidence="4" type="ORF">UFOPK2852_00612</name>
</gene>